<organism evidence="1">
    <name type="scientific">uncultured Solirubrobacteraceae bacterium</name>
    <dbReference type="NCBI Taxonomy" id="1162706"/>
    <lineage>
        <taxon>Bacteria</taxon>
        <taxon>Bacillati</taxon>
        <taxon>Actinomycetota</taxon>
        <taxon>Thermoleophilia</taxon>
        <taxon>Solirubrobacterales</taxon>
        <taxon>Solirubrobacteraceae</taxon>
        <taxon>environmental samples</taxon>
    </lineage>
</organism>
<proteinExistence type="predicted"/>
<name>A0A6J4TSC8_9ACTN</name>
<dbReference type="EMBL" id="CADCVS010000498">
    <property type="protein sequence ID" value="CAA9531029.1"/>
    <property type="molecule type" value="Genomic_DNA"/>
</dbReference>
<protein>
    <submittedName>
        <fullName evidence="1">Uncharacterized protein</fullName>
    </submittedName>
</protein>
<sequence length="20" mass="2143">MSPRRRQGAVLIAGAALLYV</sequence>
<feature type="non-terminal residue" evidence="1">
    <location>
        <position position="20"/>
    </location>
</feature>
<reference evidence="1" key="1">
    <citation type="submission" date="2020-02" db="EMBL/GenBank/DDBJ databases">
        <authorList>
            <person name="Meier V. D."/>
        </authorList>
    </citation>
    <scope>NUCLEOTIDE SEQUENCE</scope>
    <source>
        <strain evidence="1">AVDCRST_MAG30</strain>
    </source>
</reference>
<dbReference type="AlphaFoldDB" id="A0A6J4TSC8"/>
<evidence type="ECO:0000313" key="1">
    <source>
        <dbReference type="EMBL" id="CAA9531029.1"/>
    </source>
</evidence>
<gene>
    <name evidence="1" type="ORF">AVDCRST_MAG30-3783</name>
</gene>
<accession>A0A6J4TSC8</accession>